<name>G0HHI8_CORVD</name>
<evidence type="ECO:0000313" key="2">
    <source>
        <dbReference type="EMBL" id="AEK37468.1"/>
    </source>
</evidence>
<feature type="region of interest" description="Disordered" evidence="1">
    <location>
        <begin position="1"/>
        <end position="27"/>
    </location>
</feature>
<dbReference type="SUPFAM" id="SSF53335">
    <property type="entry name" value="S-adenosyl-L-methionine-dependent methyltransferases"/>
    <property type="match status" value="1"/>
</dbReference>
<reference evidence="2 3" key="1">
    <citation type="journal article" date="2011" name="BMC Genomics">
        <title>Complete genome sequence of Corynebacterium variabile DSM 44702 isolated from the surface of smear-ripened cheeses and insights into cheese ripening and flavor generation.</title>
        <authorList>
            <person name="Schroeder J."/>
            <person name="Maus I."/>
            <person name="Trost E."/>
            <person name="Tauch A."/>
        </authorList>
    </citation>
    <scope>NUCLEOTIDE SEQUENCE [LARGE SCALE GENOMIC DNA]</scope>
    <source>
        <strain evidence="3">DSM 44702 / JCM 12073 / NCIMB 30131</strain>
    </source>
</reference>
<dbReference type="Proteomes" id="UP000006659">
    <property type="component" value="Chromosome"/>
</dbReference>
<dbReference type="AlphaFoldDB" id="G0HHI8"/>
<dbReference type="STRING" id="858619.CVAR_2118"/>
<dbReference type="InterPro" id="IPR029063">
    <property type="entry name" value="SAM-dependent_MTases_sf"/>
</dbReference>
<evidence type="ECO:0000313" key="3">
    <source>
        <dbReference type="Proteomes" id="UP000006659"/>
    </source>
</evidence>
<organism evidence="2 3">
    <name type="scientific">Corynebacterium variabile (strain DSM 44702 / CIP 107183 / JCM 12073 / NCIMB 30131)</name>
    <name type="common">Corynebacterium mooreparkense</name>
    <dbReference type="NCBI Taxonomy" id="858619"/>
    <lineage>
        <taxon>Bacteria</taxon>
        <taxon>Bacillati</taxon>
        <taxon>Actinomycetota</taxon>
        <taxon>Actinomycetes</taxon>
        <taxon>Mycobacteriales</taxon>
        <taxon>Corynebacteriaceae</taxon>
        <taxon>Corynebacterium</taxon>
    </lineage>
</organism>
<protein>
    <submittedName>
        <fullName evidence="2">Uncharacterized protein</fullName>
    </submittedName>
</protein>
<dbReference type="HOGENOM" id="CLU_2301098_0_0_11"/>
<dbReference type="KEGG" id="cva:CVAR_2118"/>
<evidence type="ECO:0000256" key="1">
    <source>
        <dbReference type="SAM" id="MobiDB-lite"/>
    </source>
</evidence>
<dbReference type="EMBL" id="CP002917">
    <property type="protein sequence ID" value="AEK37468.1"/>
    <property type="molecule type" value="Genomic_DNA"/>
</dbReference>
<sequence>MGVSSGTPPTPHRSTEMSIPVTPTPPDARTDWASKSTDWVHDEQIYDRVFAPFTRALLAASDLHQEHRVLDIGCDAGTMLEQSHAAGVPVGDLAAWISTR</sequence>
<accession>G0HHI8</accession>
<proteinExistence type="predicted"/>
<gene>
    <name evidence="2" type="ordered locus">CVAR_2118</name>
</gene>